<organism evidence="2 3">
    <name type="scientific">Oikopleura dioica</name>
    <name type="common">Tunicate</name>
    <dbReference type="NCBI Taxonomy" id="34765"/>
    <lineage>
        <taxon>Eukaryota</taxon>
        <taxon>Metazoa</taxon>
        <taxon>Chordata</taxon>
        <taxon>Tunicata</taxon>
        <taxon>Appendicularia</taxon>
        <taxon>Copelata</taxon>
        <taxon>Oikopleuridae</taxon>
        <taxon>Oikopleura</taxon>
    </lineage>
</organism>
<dbReference type="Proteomes" id="UP001158576">
    <property type="component" value="Chromosome 2"/>
</dbReference>
<feature type="region of interest" description="Disordered" evidence="1">
    <location>
        <begin position="98"/>
        <end position="121"/>
    </location>
</feature>
<keyword evidence="3" id="KW-1185">Reference proteome</keyword>
<evidence type="ECO:0000313" key="2">
    <source>
        <dbReference type="EMBL" id="CAG5113064.1"/>
    </source>
</evidence>
<sequence length="121" mass="13129">MRPVELDPSRITSWGINGGSVDPKILEKALGETTTSSPEGEVSRVSPQREAPPPPTPMVKSQKKEKEKSPKMEKLEKKISRISMKLKPKGTAAPITVTALSANSPTNAEKSRNKPQTITNL</sequence>
<gene>
    <name evidence="2" type="ORF">OKIOD_LOCUS15976</name>
</gene>
<feature type="region of interest" description="Disordered" evidence="1">
    <location>
        <begin position="1"/>
        <end position="76"/>
    </location>
</feature>
<evidence type="ECO:0000313" key="3">
    <source>
        <dbReference type="Proteomes" id="UP001158576"/>
    </source>
</evidence>
<dbReference type="EMBL" id="OU015567">
    <property type="protein sequence ID" value="CAG5113064.1"/>
    <property type="molecule type" value="Genomic_DNA"/>
</dbReference>
<proteinExistence type="predicted"/>
<accession>A0ABN7T6F5</accession>
<evidence type="ECO:0000256" key="1">
    <source>
        <dbReference type="SAM" id="MobiDB-lite"/>
    </source>
</evidence>
<feature type="compositionally biased region" description="Basic and acidic residues" evidence="1">
    <location>
        <begin position="62"/>
        <end position="76"/>
    </location>
</feature>
<reference evidence="2 3" key="1">
    <citation type="submission" date="2021-04" db="EMBL/GenBank/DDBJ databases">
        <authorList>
            <person name="Bliznina A."/>
        </authorList>
    </citation>
    <scope>NUCLEOTIDE SEQUENCE [LARGE SCALE GENOMIC DNA]</scope>
</reference>
<protein>
    <submittedName>
        <fullName evidence="2">Oidioi.mRNA.OKI2018_I69.chr2.g7211.t1.cds</fullName>
    </submittedName>
</protein>
<name>A0ABN7T6F5_OIKDI</name>